<reference evidence="4" key="2">
    <citation type="submission" date="2023-02" db="EMBL/GenBank/DDBJ databases">
        <authorList>
            <person name="Rayyan A."/>
            <person name="Meyer T."/>
            <person name="Kyndt J.A."/>
        </authorList>
    </citation>
    <scope>NUCLEOTIDE SEQUENCE</scope>
    <source>
        <strain evidence="4">DSM 9987</strain>
    </source>
</reference>
<dbReference type="InterPro" id="IPR030678">
    <property type="entry name" value="Peptide/Ni-bd"/>
</dbReference>
<evidence type="ECO:0000256" key="1">
    <source>
        <dbReference type="ARBA" id="ARBA00004418"/>
    </source>
</evidence>
<dbReference type="Pfam" id="PF00496">
    <property type="entry name" value="SBP_bac_5"/>
    <property type="match status" value="1"/>
</dbReference>
<feature type="domain" description="Solute-binding protein family 5" evidence="3">
    <location>
        <begin position="90"/>
        <end position="426"/>
    </location>
</feature>
<evidence type="ECO:0000313" key="5">
    <source>
        <dbReference type="Proteomes" id="UP001165652"/>
    </source>
</evidence>
<dbReference type="RefSeq" id="WP_272775958.1">
    <property type="nucleotide sequence ID" value="NZ_JAQQLI010000005.1"/>
</dbReference>
<dbReference type="SUPFAM" id="SSF53850">
    <property type="entry name" value="Periplasmic binding protein-like II"/>
    <property type="match status" value="1"/>
</dbReference>
<dbReference type="CDD" id="cd08495">
    <property type="entry name" value="PBP2_NikA_DppA_OppA_like_8"/>
    <property type="match status" value="1"/>
</dbReference>
<evidence type="ECO:0000259" key="3">
    <source>
        <dbReference type="Pfam" id="PF00496"/>
    </source>
</evidence>
<comment type="similarity">
    <text evidence="2">Belongs to the bacterial solute-binding protein 5 family.</text>
</comment>
<dbReference type="EMBL" id="JAQQLI010000005">
    <property type="protein sequence ID" value="MDC7785111.1"/>
    <property type="molecule type" value="Genomic_DNA"/>
</dbReference>
<accession>A0ABT5J670</accession>
<dbReference type="PROSITE" id="PS51318">
    <property type="entry name" value="TAT"/>
    <property type="match status" value="1"/>
</dbReference>
<organism evidence="4 5">
    <name type="scientific">Rhodoplanes tepidamans</name>
    <name type="common">Rhodoplanes cryptolactis</name>
    <dbReference type="NCBI Taxonomy" id="200616"/>
    <lineage>
        <taxon>Bacteria</taxon>
        <taxon>Pseudomonadati</taxon>
        <taxon>Pseudomonadota</taxon>
        <taxon>Alphaproteobacteria</taxon>
        <taxon>Hyphomicrobiales</taxon>
        <taxon>Nitrobacteraceae</taxon>
        <taxon>Rhodoplanes</taxon>
    </lineage>
</organism>
<dbReference type="Gene3D" id="3.40.190.10">
    <property type="entry name" value="Periplasmic binding protein-like II"/>
    <property type="match status" value="1"/>
</dbReference>
<dbReference type="PIRSF" id="PIRSF002741">
    <property type="entry name" value="MppA"/>
    <property type="match status" value="1"/>
</dbReference>
<dbReference type="InterPro" id="IPR039424">
    <property type="entry name" value="SBP_5"/>
</dbReference>
<dbReference type="InterPro" id="IPR006311">
    <property type="entry name" value="TAT_signal"/>
</dbReference>
<sequence>MTDHLRAATTTGLTRRHLLIGGAAAGVLGTLHGAAAQTSSRVTIAMSLGDVPRLWAGPDGGFEGLRFGGYTVFDALVGWDLSSADKPSTLAPALAESWSMDPADPKRWIVKLRPGVTFHDGTPFDADAAVWNFASVFDDKAPQYLAQRALGIRGRLPSVKGAEKIDATTIAVVTHAEDSLLPYQLTFLLFASPAKFAAVGSDWMKFAADPAGTGPFKVIKLEPRVRLELARNDAYWDKARVAKAATLVLVPIPDGTARVAALRAGQVDFIESVPPDTIPSLKGAGVAVTINIYPHTWIWYLSTLPGSAFADKRVRQAANLAIDRAGIVEMLNGTAIAAEGMVPRSSPWFGTPSFVLKHDPEAAKKLLAEAGYGPGKPARAKILIANSGGGQMQPLPMNEAIQQNLSAVGIEVEYQVVDFLTLFTAYRNGAKAPADNPVALNLSLPTQDPTSGFVRCFDSALVSPRGTNWGHYANPAVDAAFKEAQLARDTAARDRALAKAHTLLVDDCAALMVVHDRNPRAMSAKLKGFVQPQNWFADFTPVSMG</sequence>
<proteinExistence type="inferred from homology"/>
<dbReference type="PANTHER" id="PTHR30290">
    <property type="entry name" value="PERIPLASMIC BINDING COMPONENT OF ABC TRANSPORTER"/>
    <property type="match status" value="1"/>
</dbReference>
<gene>
    <name evidence="4" type="ORF">PQJ73_05400</name>
</gene>
<dbReference type="Proteomes" id="UP001165652">
    <property type="component" value="Unassembled WGS sequence"/>
</dbReference>
<dbReference type="InterPro" id="IPR000914">
    <property type="entry name" value="SBP_5_dom"/>
</dbReference>
<dbReference type="Gene3D" id="3.90.76.10">
    <property type="entry name" value="Dipeptide-binding Protein, Domain 1"/>
    <property type="match status" value="1"/>
</dbReference>
<dbReference type="Gene3D" id="3.10.105.10">
    <property type="entry name" value="Dipeptide-binding Protein, Domain 3"/>
    <property type="match status" value="1"/>
</dbReference>
<reference evidence="4" key="1">
    <citation type="journal article" date="2023" name="Microbiol Resour">
        <title>Genome Sequences of Rhodoplanes serenus and Two Thermotolerant Strains, Rhodoplanes tepidamans and 'Rhodoplanes cryptolactis,' Further Refine the Genus.</title>
        <authorList>
            <person name="Rayyan A.A."/>
            <person name="Kyndt J.A."/>
        </authorList>
    </citation>
    <scope>NUCLEOTIDE SEQUENCE</scope>
    <source>
        <strain evidence="4">DSM 9987</strain>
    </source>
</reference>
<evidence type="ECO:0000256" key="2">
    <source>
        <dbReference type="ARBA" id="ARBA00005695"/>
    </source>
</evidence>
<dbReference type="PANTHER" id="PTHR30290:SF83">
    <property type="entry name" value="ABC TRANSPORTER SUBSTRATE-BINDING PROTEIN"/>
    <property type="match status" value="1"/>
</dbReference>
<evidence type="ECO:0000313" key="4">
    <source>
        <dbReference type="EMBL" id="MDC7785111.1"/>
    </source>
</evidence>
<comment type="subcellular location">
    <subcellularLocation>
        <location evidence="1">Periplasm</location>
    </subcellularLocation>
</comment>
<comment type="caution">
    <text evidence="4">The sequence shown here is derived from an EMBL/GenBank/DDBJ whole genome shotgun (WGS) entry which is preliminary data.</text>
</comment>
<protein>
    <submittedName>
        <fullName evidence="4">ABC transporter substrate-binding protein</fullName>
    </submittedName>
</protein>
<name>A0ABT5J670_RHOTP</name>
<keyword evidence="5" id="KW-1185">Reference proteome</keyword>